<evidence type="ECO:0000256" key="7">
    <source>
        <dbReference type="ARBA" id="ARBA00022840"/>
    </source>
</evidence>
<keyword evidence="8" id="KW-0175">Coiled coil</keyword>
<dbReference type="PROSITE" id="PS51456">
    <property type="entry name" value="MYOSIN_MOTOR"/>
    <property type="match status" value="1"/>
</dbReference>
<dbReference type="Gene3D" id="6.10.250.2420">
    <property type="match status" value="1"/>
</dbReference>
<dbReference type="Gene3D" id="1.20.5.340">
    <property type="match status" value="5"/>
</dbReference>
<keyword evidence="3" id="KW-0787">Thick filament</keyword>
<dbReference type="FunFam" id="1.20.5.340:FF:000006">
    <property type="entry name" value="Myosin heavy chain"/>
    <property type="match status" value="1"/>
</dbReference>
<dbReference type="Pfam" id="PF01576">
    <property type="entry name" value="Myosin_tail_1"/>
    <property type="match status" value="1"/>
</dbReference>
<keyword evidence="4" id="KW-0488">Methylation</keyword>
<evidence type="ECO:0000256" key="6">
    <source>
        <dbReference type="ARBA" id="ARBA00022741"/>
    </source>
</evidence>
<evidence type="ECO:0000256" key="1">
    <source>
        <dbReference type="ARBA" id="ARBA00004657"/>
    </source>
</evidence>
<dbReference type="Pfam" id="PF02736">
    <property type="entry name" value="Myosin_N"/>
    <property type="match status" value="1"/>
</dbReference>
<proteinExistence type="inferred from homology"/>
<organism evidence="18 19">
    <name type="scientific">Cnemophilus loriae</name>
    <name type="common">Loria's bird-of-paradise</name>
    <dbReference type="NCBI Taxonomy" id="254448"/>
    <lineage>
        <taxon>Eukaryota</taxon>
        <taxon>Metazoa</taxon>
        <taxon>Chordata</taxon>
        <taxon>Craniata</taxon>
        <taxon>Vertebrata</taxon>
        <taxon>Euteleostomi</taxon>
        <taxon>Archelosauria</taxon>
        <taxon>Archosauria</taxon>
        <taxon>Dinosauria</taxon>
        <taxon>Saurischia</taxon>
        <taxon>Theropoda</taxon>
        <taxon>Coelurosauria</taxon>
        <taxon>Aves</taxon>
        <taxon>Neognathae</taxon>
        <taxon>Neoaves</taxon>
        <taxon>Telluraves</taxon>
        <taxon>Australaves</taxon>
        <taxon>Passeriformes</taxon>
        <taxon>Corvoidea</taxon>
        <taxon>Corvidae</taxon>
        <taxon>Cnemophilus</taxon>
    </lineage>
</organism>
<dbReference type="InterPro" id="IPR002928">
    <property type="entry name" value="Myosin_tail"/>
</dbReference>
<feature type="non-terminal residue" evidence="18">
    <location>
        <position position="1"/>
    </location>
</feature>
<dbReference type="InterPro" id="IPR014751">
    <property type="entry name" value="XRCC4-like_C"/>
</dbReference>
<gene>
    <name evidence="18" type="primary">Myh7_1</name>
    <name evidence="18" type="ORF">CNELOR_R06742</name>
</gene>
<dbReference type="FunFam" id="1.20.5.340:FF:000004">
    <property type="entry name" value="Myosin heavy chain"/>
    <property type="match status" value="1"/>
</dbReference>
<dbReference type="Gene3D" id="1.20.5.4820">
    <property type="match status" value="1"/>
</dbReference>
<dbReference type="FunFam" id="1.20.5.340:FF:000003">
    <property type="entry name" value="Myosin heavy chain"/>
    <property type="match status" value="1"/>
</dbReference>
<dbReference type="PRINTS" id="PR00193">
    <property type="entry name" value="MYOSINHEAVY"/>
</dbReference>
<keyword evidence="11" id="KW-0514">Muscle protein</keyword>
<comment type="subcellular location">
    <subcellularLocation>
        <location evidence="1">Cytoplasm</location>
        <location evidence="1">Myofibril</location>
    </subcellularLocation>
</comment>
<feature type="region of interest" description="Disordered" evidence="15">
    <location>
        <begin position="1141"/>
        <end position="1177"/>
    </location>
</feature>
<evidence type="ECO:0000256" key="11">
    <source>
        <dbReference type="ARBA" id="ARBA00023179"/>
    </source>
</evidence>
<evidence type="ECO:0000256" key="12">
    <source>
        <dbReference type="ARBA" id="ARBA00023203"/>
    </source>
</evidence>
<dbReference type="PANTHER" id="PTHR45615:SF29">
    <property type="entry name" value="MYOSIN-7B"/>
    <property type="match status" value="1"/>
</dbReference>
<keyword evidence="6 14" id="KW-0547">Nucleotide-binding</keyword>
<dbReference type="SUPFAM" id="SSF57997">
    <property type="entry name" value="Tropomyosin"/>
    <property type="match status" value="1"/>
</dbReference>
<feature type="region of interest" description="Actin-binding" evidence="14">
    <location>
        <begin position="667"/>
        <end position="689"/>
    </location>
</feature>
<dbReference type="FunFam" id="1.20.5.370:FF:000002">
    <property type="entry name" value="Myosin heavy chain"/>
    <property type="match status" value="1"/>
</dbReference>
<dbReference type="FunFam" id="1.20.5.370:FF:000001">
    <property type="entry name" value="Myosin heavy chain"/>
    <property type="match status" value="1"/>
</dbReference>
<dbReference type="FunFam" id="1.20.5.370:FF:000008">
    <property type="entry name" value="Myosin heavy chain"/>
    <property type="match status" value="1"/>
</dbReference>
<dbReference type="FunFam" id="1.20.58.530:FF:000001">
    <property type="entry name" value="Myosin heavy chain"/>
    <property type="match status" value="1"/>
</dbReference>
<accession>A0A7K8AW45</accession>
<evidence type="ECO:0000256" key="2">
    <source>
        <dbReference type="ARBA" id="ARBA00008314"/>
    </source>
</evidence>
<evidence type="ECO:0000256" key="10">
    <source>
        <dbReference type="ARBA" id="ARBA00023175"/>
    </source>
</evidence>
<dbReference type="InterPro" id="IPR008989">
    <property type="entry name" value="Myosin_S1_N"/>
</dbReference>
<dbReference type="Gene3D" id="1.20.58.530">
    <property type="match status" value="1"/>
</dbReference>
<evidence type="ECO:0000256" key="3">
    <source>
        <dbReference type="ARBA" id="ARBA00022433"/>
    </source>
</evidence>
<dbReference type="SMART" id="SM00242">
    <property type="entry name" value="MYSc"/>
    <property type="match status" value="1"/>
</dbReference>
<dbReference type="PANTHER" id="PTHR45615">
    <property type="entry name" value="MYOSIN HEAVY CHAIN, NON-MUSCLE"/>
    <property type="match status" value="1"/>
</dbReference>
<feature type="non-terminal residue" evidence="18">
    <location>
        <position position="1944"/>
    </location>
</feature>
<dbReference type="Pfam" id="PF00063">
    <property type="entry name" value="Myosin_head"/>
    <property type="match status" value="1"/>
</dbReference>
<dbReference type="SUPFAM" id="SSF52540">
    <property type="entry name" value="P-loop containing nucleoside triphosphate hydrolases"/>
    <property type="match status" value="1"/>
</dbReference>
<dbReference type="Gene3D" id="2.30.30.360">
    <property type="entry name" value="Myosin S1 fragment, N-terminal"/>
    <property type="match status" value="1"/>
</dbReference>
<feature type="domain" description="Myosin motor" evidence="16">
    <location>
        <begin position="83"/>
        <end position="790"/>
    </location>
</feature>
<name>A0A7K8AW45_9CORV</name>
<dbReference type="GO" id="GO:0051015">
    <property type="term" value="F:actin filament binding"/>
    <property type="evidence" value="ECO:0007669"/>
    <property type="project" value="InterPro"/>
</dbReference>
<reference evidence="18 19" key="1">
    <citation type="submission" date="2019-09" db="EMBL/GenBank/DDBJ databases">
        <title>Bird 10,000 Genomes (B10K) Project - Family phase.</title>
        <authorList>
            <person name="Zhang G."/>
        </authorList>
    </citation>
    <scope>NUCLEOTIDE SEQUENCE [LARGE SCALE GENOMIC DNA]</scope>
    <source>
        <strain evidence="18">B10K-DU-029-38</strain>
        <tissue evidence="18">Muscle</tissue>
    </source>
</reference>
<evidence type="ECO:0000313" key="18">
    <source>
        <dbReference type="EMBL" id="NXB06851.1"/>
    </source>
</evidence>
<evidence type="ECO:0000256" key="9">
    <source>
        <dbReference type="ARBA" id="ARBA00023123"/>
    </source>
</evidence>
<dbReference type="Gene3D" id="3.40.850.10">
    <property type="entry name" value="Kinesin motor domain"/>
    <property type="match status" value="1"/>
</dbReference>
<feature type="compositionally biased region" description="Basic and acidic residues" evidence="15">
    <location>
        <begin position="1141"/>
        <end position="1164"/>
    </location>
</feature>
<keyword evidence="10 14" id="KW-0505">Motor protein</keyword>
<dbReference type="Gene3D" id="1.10.10.820">
    <property type="match status" value="1"/>
</dbReference>
<dbReference type="GO" id="GO:0000146">
    <property type="term" value="F:microfilament motor activity"/>
    <property type="evidence" value="ECO:0007669"/>
    <property type="project" value="TreeGrafter"/>
</dbReference>
<dbReference type="FunFam" id="1.20.5.4820:FF:000001">
    <property type="entry name" value="Myosin heavy chain"/>
    <property type="match status" value="1"/>
</dbReference>
<dbReference type="GO" id="GO:0005524">
    <property type="term" value="F:ATP binding"/>
    <property type="evidence" value="ECO:0007669"/>
    <property type="project" value="UniProtKB-UniRule"/>
</dbReference>
<dbReference type="FunFam" id="1.20.5.370:FF:000009">
    <property type="entry name" value="Myosin heavy chain, isoform G"/>
    <property type="match status" value="1"/>
</dbReference>
<evidence type="ECO:0000259" key="17">
    <source>
        <dbReference type="PROSITE" id="PS51844"/>
    </source>
</evidence>
<dbReference type="InterPro" id="IPR001609">
    <property type="entry name" value="Myosin_head_motor_dom-like"/>
</dbReference>
<dbReference type="FunFam" id="1.20.5.340:FF:000002">
    <property type="entry name" value="Myosin heavy chain"/>
    <property type="match status" value="1"/>
</dbReference>
<dbReference type="PROSITE" id="PS50096">
    <property type="entry name" value="IQ"/>
    <property type="match status" value="1"/>
</dbReference>
<dbReference type="EMBL" id="VZTF01005366">
    <property type="protein sequence ID" value="NXB06851.1"/>
    <property type="molecule type" value="Genomic_DNA"/>
</dbReference>
<dbReference type="FunFam" id="1.10.10.820:FF:000001">
    <property type="entry name" value="Myosin heavy chain"/>
    <property type="match status" value="1"/>
</dbReference>
<dbReference type="Gene3D" id="1.20.120.720">
    <property type="entry name" value="Myosin VI head, motor domain, U50 subdomain"/>
    <property type="match status" value="1"/>
</dbReference>
<dbReference type="FunFam" id="1.20.120.720:FF:000001">
    <property type="entry name" value="Myosin heavy chain, muscle"/>
    <property type="match status" value="1"/>
</dbReference>
<evidence type="ECO:0000259" key="16">
    <source>
        <dbReference type="PROSITE" id="PS51456"/>
    </source>
</evidence>
<dbReference type="InterPro" id="IPR004009">
    <property type="entry name" value="SH3_Myosin"/>
</dbReference>
<evidence type="ECO:0000256" key="15">
    <source>
        <dbReference type="SAM" id="MobiDB-lite"/>
    </source>
</evidence>
<dbReference type="GO" id="GO:0030016">
    <property type="term" value="C:myofibril"/>
    <property type="evidence" value="ECO:0007669"/>
    <property type="project" value="UniProtKB-SubCell"/>
</dbReference>
<dbReference type="FunFam" id="2.30.30.360:FF:000001">
    <property type="entry name" value="Myosin heavy chain"/>
    <property type="match status" value="1"/>
</dbReference>
<evidence type="ECO:0000256" key="4">
    <source>
        <dbReference type="ARBA" id="ARBA00022481"/>
    </source>
</evidence>
<feature type="domain" description="Myosin N-terminal SH3-like" evidence="17">
    <location>
        <begin position="30"/>
        <end position="79"/>
    </location>
</feature>
<dbReference type="InterPro" id="IPR036961">
    <property type="entry name" value="Kinesin_motor_dom_sf"/>
</dbReference>
<evidence type="ECO:0000256" key="5">
    <source>
        <dbReference type="ARBA" id="ARBA00022490"/>
    </source>
</evidence>
<comment type="similarity">
    <text evidence="2 14">Belongs to the TRAFAC class myosin-kinesin ATPase superfamily. Myosin family.</text>
</comment>
<dbReference type="Proteomes" id="UP000517678">
    <property type="component" value="Unassembled WGS sequence"/>
</dbReference>
<keyword evidence="9 14" id="KW-0518">Myosin</keyword>
<sequence length="1944" mass="224469">LLDMSEFGEAAPYLRKSYTEQLKLQTIPFDGKKRAWIPDEKEAYIEVEIKESSGGKVTVETKDKETRVVKEDEVQPMNPPKFDMIEDMAMLTHLNEASVLYNLKRRYSHWMIYVSPRHAWDKWLPVYTAPVVAAYKGKRRTEAPPHIYSIADNAYNDMLRNRENQSMLITGESGAGKTVNTKRVIQYFAIVAALGDTPGKKLIPSGFMAAHTSFGFVSQGTLEDQIIEANPAMEAFGNAKTIRNDNSSRFGKFIRIHFGPSGKLASADIDIYLLEKSRVIFQQPKERSYHIYYQILSGKKPELQDMLLLSLNPYDYHFCSQGVTTVDNLDDGEELMATDHAMDILGFSNDEKCGCYKIVGAIMHFGNMKFKQKQREEQAEADGTESADKAAYLMGISSADLIKGLLHPRVKVGNEYVTKGQNVEQVVYAVGALAKATYDRMFKWLVTRINKTLDTKLARQFFIGVLDIAGFEIFDFNSFEQLCINFTNEKLQQFFNHHMFVLEQEEYKKEGIEWVFIDFGLDLQACIDLIEKPMGILSILEEECMFPKASDMTFKSKLYDNHIGKSPNFQKPRPDKKRKYEAHFELVHYAGVVPYNIIGWLDKNKDPLNETVVAVFQKSQNKLLASLYENYVGSASGEEHPHPVWTKEKRKKAASFQTVSQLHKENLNKLMTNLRSTQPHFVRCIIPNETKTPGAMDSFLVLHQLRCNGVLEGIRICRKGFPNRILYADFKQRYRILNPAAIPEDKFVDSRKATEKLLSSLDLDHAQYKFGHTKVFFKAGLLGLLEEMRDERLAKVLTMLQARIRGFLMRLEYQKIISRREALYTIQWNIRAFNAVKNWSWMKLFFKIKPLLKSAQTEKEMSNLKEEFQKLKEALEKSEAKRKELEEKQVSMIQEKNDLALQLQAEQDNLADAEERCDLLIKSKIQLEAKVKELMERVEDEEEMNSELTAKKRKLEDECAELKKDIDDLEITLAKVEKEKHATENKVKNLIEEMAGLDEIIAKLTKEKKALQEAHQQALDDLQAEEDKVNTLTKAKVKLEQQVDDLESSLEQEKKVRMDLERAKRKLEGDLKLSQESVMDLENDKQQLDEKLKKKDFEMSQLNSRIEDGQVMEAQLQKKIKEVQARVEELEEELEAERAARAKVEKQRAEVSRELEELSERLEEAGGTTATQLELNKKREAEFQKMRRDLEEATLQHEATAAALRKKHADSVAELSEQIDNLQRVKQKLEKEKSEMKMEIDDLSSNIEYITKNKANSEKLCRTYEDQLNEAKAKVDELQRQLTDVNAQRGRLQTENGELSRLLEEKESFINQLSRGKVSFTQSIEELKRQLEEETKSKNALAHALQASRHDCDLLREQYEEEVEAKSEFQRNLSKANAEVAQWRTKYETDAIQRTEELEEAKKKLATRLQEAEEAVEAAHAKCSSLEKTKPRLQTEIEDLSVDLERANSACAALDKKQRNFDRILAEWKQKYEETQVELEASQKESRSLSTELFKLKNAYEESLDNLETLKRENKNLQEEISDLTDQISLGGKTIHELEKVKKVLEGEKSDIQAALEEAEGALEHEESKTLRIQLELNQIKAEMDRKLAEKDEEFENLRRNHQRAIDSMQASLDAEARAKNEAVRLRKKMEGDLNEMEIQLNHANRQAADFQKLSRQLQAQIKDLQIELDDTQRHNDDLKEQAGALERRNNLLLAEVEELRAALEQAERSRKLAEQELLEATERVTLLHSQNTGLINQKKKLEADISQLSNEVEDAVQECRNAEEKAKKAITDAAMMAEELKKEQDTSAHLERMKKNMEQTIKDLQMHLDEAEQIALKGGKKQIQKLEARVRELEGELDAEQKKMAEAQKGIRKYERRIKELSYQAEEDRKNLARMQDLIDKLQSKVKSYKRQFEEAEQQANSNLVKYRKVQHELDDAEERADIAETQVNKLRARTRDVVISKV</sequence>
<keyword evidence="7 14" id="KW-0067">ATP-binding</keyword>
<evidence type="ECO:0000256" key="14">
    <source>
        <dbReference type="PROSITE-ProRule" id="PRU00782"/>
    </source>
</evidence>
<feature type="binding site" evidence="14">
    <location>
        <begin position="171"/>
        <end position="178"/>
    </location>
    <ligand>
        <name>ATP</name>
        <dbReference type="ChEBI" id="CHEBI:30616"/>
    </ligand>
</feature>
<dbReference type="SUPFAM" id="SSF90257">
    <property type="entry name" value="Myosin rod fragments"/>
    <property type="match status" value="6"/>
</dbReference>
<dbReference type="FunFam" id="1.20.5.340:FF:000013">
    <property type="entry name" value="Myosin heavy chain"/>
    <property type="match status" value="1"/>
</dbReference>
<evidence type="ECO:0000256" key="8">
    <source>
        <dbReference type="ARBA" id="ARBA00023054"/>
    </source>
</evidence>
<dbReference type="GO" id="GO:0032982">
    <property type="term" value="C:myosin filament"/>
    <property type="evidence" value="ECO:0007669"/>
    <property type="project" value="UniProtKB-KW"/>
</dbReference>
<comment type="subunit">
    <text evidence="13">Muscle myosin is a hexameric protein that consists of 2 heavy chain subunits (MHC), 2 alkali light chain subunits (MLC) and 2 regulatory light chain subunits (MLC-2).</text>
</comment>
<comment type="caution">
    <text evidence="18">The sequence shown here is derived from an EMBL/GenBank/DDBJ whole genome shotgun (WGS) entry which is preliminary data.</text>
</comment>
<protein>
    <submittedName>
        <fullName evidence="18">MYH7 protein</fullName>
    </submittedName>
</protein>
<evidence type="ECO:0000256" key="13">
    <source>
        <dbReference type="ARBA" id="ARBA00038612"/>
    </source>
</evidence>
<evidence type="ECO:0000313" key="19">
    <source>
        <dbReference type="Proteomes" id="UP000517678"/>
    </source>
</evidence>
<dbReference type="PROSITE" id="PS51844">
    <property type="entry name" value="SH3_LIKE"/>
    <property type="match status" value="1"/>
</dbReference>
<dbReference type="InterPro" id="IPR027417">
    <property type="entry name" value="P-loop_NTPase"/>
</dbReference>
<keyword evidence="5" id="KW-0963">Cytoplasm</keyword>
<dbReference type="GO" id="GO:0016460">
    <property type="term" value="C:myosin II complex"/>
    <property type="evidence" value="ECO:0007669"/>
    <property type="project" value="TreeGrafter"/>
</dbReference>
<keyword evidence="19" id="KW-1185">Reference proteome</keyword>
<dbReference type="Gene3D" id="1.20.5.370">
    <property type="match status" value="4"/>
</dbReference>
<keyword evidence="12 14" id="KW-0009">Actin-binding</keyword>